<dbReference type="GeneID" id="114447909"/>
<dbReference type="PANTHER" id="PTHR47387">
    <property type="entry name" value="NECTIN-2"/>
    <property type="match status" value="1"/>
</dbReference>
<dbReference type="InterPro" id="IPR052659">
    <property type="entry name" value="Nectin/PVR"/>
</dbReference>
<evidence type="ECO:0000256" key="6">
    <source>
        <dbReference type="SAM" id="MobiDB-lite"/>
    </source>
</evidence>
<protein>
    <submittedName>
        <fullName evidence="11">Nectin-2 isoform X2</fullName>
    </submittedName>
</protein>
<evidence type="ECO:0000256" key="5">
    <source>
        <dbReference type="ARBA" id="ARBA00023157"/>
    </source>
</evidence>
<feature type="domain" description="Ig-like" evidence="9">
    <location>
        <begin position="34"/>
        <end position="130"/>
    </location>
</feature>
<feature type="region of interest" description="Disordered" evidence="6">
    <location>
        <begin position="448"/>
        <end position="482"/>
    </location>
</feature>
<reference evidence="11" key="1">
    <citation type="submission" date="2025-08" db="UniProtKB">
        <authorList>
            <consortium name="RefSeq"/>
        </authorList>
    </citation>
    <scope>IDENTIFICATION</scope>
</reference>
<dbReference type="InterPro" id="IPR007110">
    <property type="entry name" value="Ig-like_dom"/>
</dbReference>
<dbReference type="Gene3D" id="2.60.40.10">
    <property type="entry name" value="Immunoglobulins"/>
    <property type="match status" value="3"/>
</dbReference>
<evidence type="ECO:0000256" key="1">
    <source>
        <dbReference type="ARBA" id="ARBA00004167"/>
    </source>
</evidence>
<dbReference type="Pfam" id="PF07686">
    <property type="entry name" value="V-set"/>
    <property type="match status" value="1"/>
</dbReference>
<dbReference type="InterPro" id="IPR013106">
    <property type="entry name" value="Ig_V-set"/>
</dbReference>
<dbReference type="GO" id="GO:0016020">
    <property type="term" value="C:membrane"/>
    <property type="evidence" value="ECO:0007669"/>
    <property type="project" value="UniProtKB-SubCell"/>
</dbReference>
<dbReference type="SMART" id="SM00406">
    <property type="entry name" value="IGv"/>
    <property type="match status" value="1"/>
</dbReference>
<evidence type="ECO:0000256" key="2">
    <source>
        <dbReference type="ARBA" id="ARBA00022692"/>
    </source>
</evidence>
<dbReference type="SMART" id="SM00408">
    <property type="entry name" value="IGc2"/>
    <property type="match status" value="2"/>
</dbReference>
<evidence type="ECO:0000313" key="11">
    <source>
        <dbReference type="RefSeq" id="XP_028280250.1"/>
    </source>
</evidence>
<evidence type="ECO:0000256" key="7">
    <source>
        <dbReference type="SAM" id="Phobius"/>
    </source>
</evidence>
<dbReference type="AlphaFoldDB" id="A0A6P7JTI4"/>
<evidence type="ECO:0000256" key="8">
    <source>
        <dbReference type="SAM" id="SignalP"/>
    </source>
</evidence>
<feature type="signal peptide" evidence="8">
    <location>
        <begin position="1"/>
        <end position="27"/>
    </location>
</feature>
<dbReference type="InterPro" id="IPR036179">
    <property type="entry name" value="Ig-like_dom_sf"/>
</dbReference>
<dbReference type="InterPro" id="IPR013783">
    <property type="entry name" value="Ig-like_fold"/>
</dbReference>
<sequence length="493" mass="53462">MARHDARNWSDCTKMIGLLCLAASILTQHGSSGQRVKVEPEVLSYPGQTVNLRCAFSDATGIQLTMVTWIYEPKEGERINIAVFHPSFEPNYPNSPVKGRVSFTPSPPNLASPSIQITDVKMTDEGKYVCEYATYPIGNEQGITYLVMLAKPQNLASVMTVEAGTKPVIVAHCESVDGRPAAQISWVTTANGNATTASKAGADNTVTVSSDYYMTPTAADNGKDISCVVTHRTQVKAESFPMKLAVQYPPQVTIDGYDNNWYLGRTNVVLTCQASANPVPLSINWKTMSGEVPDNVQISGKELKVLKVDESVNTTFVCEVKNSLGTTREQVTATVRETRLPVKGAQTGSIIGGIIGVIIILAIIGTVIAMYRKYKNNNGPPKYKPPPPKKTNSSASRVVNSSYVPVAEERPLQTQNYCIQNGEPVTDLDAYPDDYDDAGDGEHYFSAAPSGWDDPGNSEVPPPYMNTDNDPQDYHMGPSVSRGESFVSPAMFV</sequence>
<feature type="domain" description="Ig-like" evidence="9">
    <location>
        <begin position="152"/>
        <end position="243"/>
    </location>
</feature>
<keyword evidence="4 7" id="KW-0472">Membrane</keyword>
<organism evidence="10 11">
    <name type="scientific">Parambassis ranga</name>
    <name type="common">Indian glassy fish</name>
    <dbReference type="NCBI Taxonomy" id="210632"/>
    <lineage>
        <taxon>Eukaryota</taxon>
        <taxon>Metazoa</taxon>
        <taxon>Chordata</taxon>
        <taxon>Craniata</taxon>
        <taxon>Vertebrata</taxon>
        <taxon>Euteleostomi</taxon>
        <taxon>Actinopterygii</taxon>
        <taxon>Neopterygii</taxon>
        <taxon>Teleostei</taxon>
        <taxon>Neoteleostei</taxon>
        <taxon>Acanthomorphata</taxon>
        <taxon>Ovalentaria</taxon>
        <taxon>Ambassidae</taxon>
        <taxon>Parambassis</taxon>
    </lineage>
</organism>
<dbReference type="SUPFAM" id="SSF48726">
    <property type="entry name" value="Immunoglobulin"/>
    <property type="match status" value="3"/>
</dbReference>
<evidence type="ECO:0000313" key="10">
    <source>
        <dbReference type="Proteomes" id="UP000515145"/>
    </source>
</evidence>
<dbReference type="PROSITE" id="PS50835">
    <property type="entry name" value="IG_LIKE"/>
    <property type="match status" value="3"/>
</dbReference>
<name>A0A6P7JTI4_9TELE</name>
<dbReference type="RefSeq" id="XP_028280250.1">
    <property type="nucleotide sequence ID" value="XM_028424449.1"/>
</dbReference>
<feature type="transmembrane region" description="Helical" evidence="7">
    <location>
        <begin position="350"/>
        <end position="371"/>
    </location>
</feature>
<dbReference type="Pfam" id="PF08205">
    <property type="entry name" value="C2-set_2"/>
    <property type="match status" value="1"/>
</dbReference>
<evidence type="ECO:0000256" key="4">
    <source>
        <dbReference type="ARBA" id="ARBA00023136"/>
    </source>
</evidence>
<dbReference type="InterPro" id="IPR003598">
    <property type="entry name" value="Ig_sub2"/>
</dbReference>
<keyword evidence="2 7" id="KW-0812">Transmembrane</keyword>
<proteinExistence type="predicted"/>
<feature type="region of interest" description="Disordered" evidence="6">
    <location>
        <begin position="377"/>
        <end position="396"/>
    </location>
</feature>
<keyword evidence="3 7" id="KW-1133">Transmembrane helix</keyword>
<accession>A0A6P7JTI4</accession>
<keyword evidence="10" id="KW-1185">Reference proteome</keyword>
<dbReference type="InterPro" id="IPR013162">
    <property type="entry name" value="CD80_C2-set"/>
</dbReference>
<evidence type="ECO:0000256" key="3">
    <source>
        <dbReference type="ARBA" id="ARBA00022989"/>
    </source>
</evidence>
<gene>
    <name evidence="11" type="primary">LOC114447909</name>
</gene>
<feature type="domain" description="Ig-like" evidence="9">
    <location>
        <begin position="250"/>
        <end position="334"/>
    </location>
</feature>
<dbReference type="PANTHER" id="PTHR47387:SF1">
    <property type="entry name" value="NECTIN-2"/>
    <property type="match status" value="1"/>
</dbReference>
<dbReference type="Proteomes" id="UP000515145">
    <property type="component" value="Chromosome 16"/>
</dbReference>
<evidence type="ECO:0000259" key="9">
    <source>
        <dbReference type="PROSITE" id="PS50835"/>
    </source>
</evidence>
<feature type="chain" id="PRO_5027806008" evidence="8">
    <location>
        <begin position="28"/>
        <end position="493"/>
    </location>
</feature>
<dbReference type="SMART" id="SM00409">
    <property type="entry name" value="IG"/>
    <property type="match status" value="2"/>
</dbReference>
<dbReference type="InterPro" id="IPR003599">
    <property type="entry name" value="Ig_sub"/>
</dbReference>
<comment type="subcellular location">
    <subcellularLocation>
        <location evidence="1">Membrane</location>
        <topology evidence="1">Single-pass membrane protein</topology>
    </subcellularLocation>
</comment>
<keyword evidence="5" id="KW-1015">Disulfide bond</keyword>
<keyword evidence="8" id="KW-0732">Signal</keyword>
<dbReference type="Pfam" id="PF13927">
    <property type="entry name" value="Ig_3"/>
    <property type="match status" value="1"/>
</dbReference>